<dbReference type="Proteomes" id="UP000237105">
    <property type="component" value="Unassembled WGS sequence"/>
</dbReference>
<keyword evidence="2" id="KW-1185">Reference proteome</keyword>
<gene>
    <name evidence="1" type="ORF">PanWU01x14_054850</name>
</gene>
<dbReference type="EMBL" id="JXTB01000031">
    <property type="protein sequence ID" value="PON73935.1"/>
    <property type="molecule type" value="Genomic_DNA"/>
</dbReference>
<name>A0A2P5DL00_PARAD</name>
<protein>
    <submittedName>
        <fullName evidence="1">Uncharacterized protein</fullName>
    </submittedName>
</protein>
<comment type="caution">
    <text evidence="1">The sequence shown here is derived from an EMBL/GenBank/DDBJ whole genome shotgun (WGS) entry which is preliminary data.</text>
</comment>
<evidence type="ECO:0000313" key="1">
    <source>
        <dbReference type="EMBL" id="PON73935.1"/>
    </source>
</evidence>
<reference evidence="2" key="1">
    <citation type="submission" date="2016-06" db="EMBL/GenBank/DDBJ databases">
        <title>Parallel loss of symbiosis genes in relatives of nitrogen-fixing non-legume Parasponia.</title>
        <authorList>
            <person name="Van Velzen R."/>
            <person name="Holmer R."/>
            <person name="Bu F."/>
            <person name="Rutten L."/>
            <person name="Van Zeijl A."/>
            <person name="Liu W."/>
            <person name="Santuari L."/>
            <person name="Cao Q."/>
            <person name="Sharma T."/>
            <person name="Shen D."/>
            <person name="Roswanjaya Y."/>
            <person name="Wardhani T."/>
            <person name="Kalhor M.S."/>
            <person name="Jansen J."/>
            <person name="Van den Hoogen J."/>
            <person name="Gungor B."/>
            <person name="Hartog M."/>
            <person name="Hontelez J."/>
            <person name="Verver J."/>
            <person name="Yang W.-C."/>
            <person name="Schijlen E."/>
            <person name="Repin R."/>
            <person name="Schilthuizen M."/>
            <person name="Schranz E."/>
            <person name="Heidstra R."/>
            <person name="Miyata K."/>
            <person name="Fedorova E."/>
            <person name="Kohlen W."/>
            <person name="Bisseling T."/>
            <person name="Smit S."/>
            <person name="Geurts R."/>
        </authorList>
    </citation>
    <scope>NUCLEOTIDE SEQUENCE [LARGE SCALE GENOMIC DNA]</scope>
    <source>
        <strain evidence="2">cv. WU1-14</strain>
    </source>
</reference>
<accession>A0A2P5DL00</accession>
<dbReference type="AlphaFoldDB" id="A0A2P5DL00"/>
<evidence type="ECO:0000313" key="2">
    <source>
        <dbReference type="Proteomes" id="UP000237105"/>
    </source>
</evidence>
<proteinExistence type="predicted"/>
<sequence>MDCFPAPRPNTPVMTLLGPVLSPKCIFILLNPLDAKRVVARQVAEGGGASEFEASAFDLEAVCAAFALEPSVIAS</sequence>
<organism evidence="1 2">
    <name type="scientific">Parasponia andersonii</name>
    <name type="common">Sponia andersonii</name>
    <dbReference type="NCBI Taxonomy" id="3476"/>
    <lineage>
        <taxon>Eukaryota</taxon>
        <taxon>Viridiplantae</taxon>
        <taxon>Streptophyta</taxon>
        <taxon>Embryophyta</taxon>
        <taxon>Tracheophyta</taxon>
        <taxon>Spermatophyta</taxon>
        <taxon>Magnoliopsida</taxon>
        <taxon>eudicotyledons</taxon>
        <taxon>Gunneridae</taxon>
        <taxon>Pentapetalae</taxon>
        <taxon>rosids</taxon>
        <taxon>fabids</taxon>
        <taxon>Rosales</taxon>
        <taxon>Cannabaceae</taxon>
        <taxon>Parasponia</taxon>
    </lineage>
</organism>